<name>A0A9P6PMA5_9FUNG</name>
<dbReference type="EMBL" id="JAAAJB010001397">
    <property type="protein sequence ID" value="KAG0248042.1"/>
    <property type="molecule type" value="Genomic_DNA"/>
</dbReference>
<feature type="non-terminal residue" evidence="2">
    <location>
        <position position="1"/>
    </location>
</feature>
<keyword evidence="3" id="KW-1185">Reference proteome</keyword>
<sequence length="171" mass="18258">PLRPRRLRAANSSIDPIICTYLGFGSSVDFVAIVADVVAPPFLHTTPSLSPSAAPSTPPLTPPLAPTPAEAERSRAGLMLRIGMMGWPSFGSSLYGGRPSLSTPHPLRPRRLRRRLRRHRRRCCCTILPQHHALLVAVGCAVDSSIDPSIDPYIGVSAPPSTSSPSSPQNA</sequence>
<accession>A0A9P6PMA5</accession>
<reference evidence="2" key="1">
    <citation type="journal article" date="2020" name="Fungal Divers.">
        <title>Resolving the Mortierellaceae phylogeny through synthesis of multi-gene phylogenetics and phylogenomics.</title>
        <authorList>
            <person name="Vandepol N."/>
            <person name="Liber J."/>
            <person name="Desiro A."/>
            <person name="Na H."/>
            <person name="Kennedy M."/>
            <person name="Barry K."/>
            <person name="Grigoriev I.V."/>
            <person name="Miller A.N."/>
            <person name="O'Donnell K."/>
            <person name="Stajich J.E."/>
            <person name="Bonito G."/>
        </authorList>
    </citation>
    <scope>NUCLEOTIDE SEQUENCE</scope>
    <source>
        <strain evidence="2">BC1065</strain>
    </source>
</reference>
<comment type="caution">
    <text evidence="2">The sequence shown here is derived from an EMBL/GenBank/DDBJ whole genome shotgun (WGS) entry which is preliminary data.</text>
</comment>
<protein>
    <submittedName>
        <fullName evidence="2">Uncharacterized protein</fullName>
    </submittedName>
</protein>
<organism evidence="2 3">
    <name type="scientific">Actinomortierella ambigua</name>
    <dbReference type="NCBI Taxonomy" id="1343610"/>
    <lineage>
        <taxon>Eukaryota</taxon>
        <taxon>Fungi</taxon>
        <taxon>Fungi incertae sedis</taxon>
        <taxon>Mucoromycota</taxon>
        <taxon>Mortierellomycotina</taxon>
        <taxon>Mortierellomycetes</taxon>
        <taxon>Mortierellales</taxon>
        <taxon>Mortierellaceae</taxon>
        <taxon>Actinomortierella</taxon>
    </lineage>
</organism>
<proteinExistence type="predicted"/>
<evidence type="ECO:0000313" key="3">
    <source>
        <dbReference type="Proteomes" id="UP000807716"/>
    </source>
</evidence>
<gene>
    <name evidence="2" type="ORF">DFQ27_001217</name>
</gene>
<evidence type="ECO:0000256" key="1">
    <source>
        <dbReference type="SAM" id="MobiDB-lite"/>
    </source>
</evidence>
<dbReference type="AlphaFoldDB" id="A0A9P6PMA5"/>
<evidence type="ECO:0000313" key="2">
    <source>
        <dbReference type="EMBL" id="KAG0248042.1"/>
    </source>
</evidence>
<dbReference type="Proteomes" id="UP000807716">
    <property type="component" value="Unassembled WGS sequence"/>
</dbReference>
<feature type="region of interest" description="Disordered" evidence="1">
    <location>
        <begin position="47"/>
        <end position="72"/>
    </location>
</feature>
<feature type="compositionally biased region" description="Pro residues" evidence="1">
    <location>
        <begin position="56"/>
        <end position="66"/>
    </location>
</feature>